<dbReference type="SUPFAM" id="SSF52540">
    <property type="entry name" value="P-loop containing nucleoside triphosphate hydrolases"/>
    <property type="match status" value="1"/>
</dbReference>
<organism evidence="11 13">
    <name type="scientific">Lactobacillus helveticus</name>
    <name type="common">Lactobacillus suntoryeus</name>
    <dbReference type="NCBI Taxonomy" id="1587"/>
    <lineage>
        <taxon>Bacteria</taxon>
        <taxon>Bacillati</taxon>
        <taxon>Bacillota</taxon>
        <taxon>Bacilli</taxon>
        <taxon>Lactobacillales</taxon>
        <taxon>Lactobacillaceae</taxon>
        <taxon>Lactobacillus</taxon>
    </lineage>
</organism>
<keyword evidence="7" id="KW-0175">Coiled coil</keyword>
<dbReference type="AlphaFoldDB" id="A0A3S8SFL2"/>
<evidence type="ECO:0000256" key="4">
    <source>
        <dbReference type="ARBA" id="ARBA00022840"/>
    </source>
</evidence>
<dbReference type="EC" id="3.6.3.-" evidence="11"/>
<dbReference type="GO" id="GO:0016887">
    <property type="term" value="F:ATP hydrolysis activity"/>
    <property type="evidence" value="ECO:0007669"/>
    <property type="project" value="InterPro"/>
</dbReference>
<evidence type="ECO:0000256" key="7">
    <source>
        <dbReference type="SAM" id="Coils"/>
    </source>
</evidence>
<dbReference type="Gene3D" id="3.40.50.300">
    <property type="entry name" value="P-loop containing nucleotide triphosphate hydrolases"/>
    <property type="match status" value="1"/>
</dbReference>
<keyword evidence="4 11" id="KW-0067">ATP-binding</keyword>
<dbReference type="PROSITE" id="PS51257">
    <property type="entry name" value="PROKAR_LIPOPROTEIN"/>
    <property type="match status" value="1"/>
</dbReference>
<dbReference type="GO" id="GO:0140359">
    <property type="term" value="F:ABC-type transporter activity"/>
    <property type="evidence" value="ECO:0007669"/>
    <property type="project" value="InterPro"/>
</dbReference>
<keyword evidence="6 8" id="KW-0472">Membrane</keyword>
<geneLocation type="plasmid" evidence="11">
    <name>pCBTLH5_1</name>
</geneLocation>
<dbReference type="Pfam" id="PF00005">
    <property type="entry name" value="ABC_tran"/>
    <property type="match status" value="1"/>
</dbReference>
<reference evidence="11 13" key="1">
    <citation type="submission" date="2017-02" db="EMBL/GenBank/DDBJ databases">
        <title>Complete genome sequence of Lactobacillus helveticus.</title>
        <authorList>
            <person name="Kim J.F."/>
            <person name="Chung Y."/>
            <person name="Kwak M."/>
        </authorList>
    </citation>
    <scope>NUCLEOTIDE SEQUENCE [LARGE SCALE GENOMIC DNA]</scope>
    <source>
        <strain evidence="11 13">LH5</strain>
        <plasmid evidence="11">pCBTLH5_1</plasmid>
        <plasmid evidence="13">pcbtlh5_1</plasmid>
    </source>
</reference>
<dbReference type="InterPro" id="IPR036640">
    <property type="entry name" value="ABC1_TM_sf"/>
</dbReference>
<name>A0A3S8SFL2_LACHE</name>
<evidence type="ECO:0000256" key="6">
    <source>
        <dbReference type="ARBA" id="ARBA00023136"/>
    </source>
</evidence>
<evidence type="ECO:0000259" key="9">
    <source>
        <dbReference type="PROSITE" id="PS50893"/>
    </source>
</evidence>
<feature type="domain" description="ABC transmembrane type-1" evidence="10">
    <location>
        <begin position="12"/>
        <end position="291"/>
    </location>
</feature>
<dbReference type="InterPro" id="IPR003593">
    <property type="entry name" value="AAA+_ATPase"/>
</dbReference>
<evidence type="ECO:0000256" key="2">
    <source>
        <dbReference type="ARBA" id="ARBA00022692"/>
    </source>
</evidence>
<gene>
    <name evidence="11" type="primary">msbA_2</name>
    <name evidence="12" type="ORF">IMAU50013_01575</name>
    <name evidence="11" type="ORF">LH5_02250</name>
</gene>
<dbReference type="InterPro" id="IPR003439">
    <property type="entry name" value="ABC_transporter-like_ATP-bd"/>
</dbReference>
<reference evidence="12" key="2">
    <citation type="submission" date="2019-09" db="EMBL/GenBank/DDBJ databases">
        <title>Comparative genomic analysis of Lactobacillus helveticus.</title>
        <authorList>
            <person name="Zhang H."/>
            <person name="Chen Y."/>
            <person name="Zhong Z."/>
        </authorList>
    </citation>
    <scope>NUCLEOTIDE SEQUENCE</scope>
    <source>
        <strain evidence="12">IMAU50013</strain>
    </source>
</reference>
<evidence type="ECO:0000313" key="11">
    <source>
        <dbReference type="EMBL" id="AZK92436.1"/>
    </source>
</evidence>
<feature type="domain" description="ABC transporter" evidence="9">
    <location>
        <begin position="323"/>
        <end position="529"/>
    </location>
</feature>
<feature type="transmembrane region" description="Helical" evidence="8">
    <location>
        <begin position="124"/>
        <end position="142"/>
    </location>
</feature>
<dbReference type="InterPro" id="IPR011527">
    <property type="entry name" value="ABC1_TM_dom"/>
</dbReference>
<dbReference type="InterPro" id="IPR039421">
    <property type="entry name" value="Type_1_exporter"/>
</dbReference>
<proteinExistence type="predicted"/>
<accession>A0A3S8SFL2</accession>
<dbReference type="Pfam" id="PF00664">
    <property type="entry name" value="ABC_membrane"/>
    <property type="match status" value="1"/>
</dbReference>
<evidence type="ECO:0000259" key="10">
    <source>
        <dbReference type="PROSITE" id="PS50929"/>
    </source>
</evidence>
<evidence type="ECO:0000256" key="3">
    <source>
        <dbReference type="ARBA" id="ARBA00022741"/>
    </source>
</evidence>
<sequence length="529" mass="59269">MTLKYASKQKIFAYVLLSLIYACGNIAIAYVTKIMLNLAQYKQGDIRDLIKVAIVGTAVIIAILFSNIAYKLLKNNIVKEINLYLKSKEMTYLISKNSNLQKDGLNIMTNDLKQIETLKINNELLIINEVLAFLLSIVTGLINSWQLTLIFMVTTLLPGFVQKLFTKKIQVKSRKWEKENGNYTQSVSDGLNGAVTANLYNAQKNILQKVLVDAKNMENALKSLNNAQDIANQIIIALADIFSFILPFLVGAIFMFNGQIGAGTLVMIVQLSNNFINPIVNIFGQLNQIKSTKPILEKLEPGLQYVGLEGKNKTKQPLHFNNLCVKNLSFSIKNRKIFNDLNIQVKSSEKVLLTAPSGWGKSTLLKILLGKLSPDKGEVLIDNHDITSDWEIAHNYFSYIAQSPFIFDDTLEFNITLGLPYSQKEITTAIDKAGLTDLVNEKGLDYKVGEKGQNLSGGQIQRIEITRALLSQRPIMLADEATSALDRKLSKAIHNIIINDKKLTVIEVAHNLSKEDKERFDRVLKLDEM</sequence>
<dbReference type="CDD" id="cd03228">
    <property type="entry name" value="ABCC_MRP_Like"/>
    <property type="match status" value="1"/>
</dbReference>
<feature type="transmembrane region" description="Helical" evidence="8">
    <location>
        <begin position="12"/>
        <end position="32"/>
    </location>
</feature>
<evidence type="ECO:0000256" key="5">
    <source>
        <dbReference type="ARBA" id="ARBA00022989"/>
    </source>
</evidence>
<dbReference type="SMART" id="SM00382">
    <property type="entry name" value="AAA"/>
    <property type="match status" value="1"/>
</dbReference>
<dbReference type="Proteomes" id="UP000601587">
    <property type="component" value="Unassembled WGS sequence"/>
</dbReference>
<keyword evidence="5 8" id="KW-1133">Transmembrane helix</keyword>
<feature type="transmembrane region" description="Helical" evidence="8">
    <location>
        <begin position="234"/>
        <end position="256"/>
    </location>
</feature>
<dbReference type="InterPro" id="IPR027417">
    <property type="entry name" value="P-loop_NTPase"/>
</dbReference>
<feature type="transmembrane region" description="Helical" evidence="8">
    <location>
        <begin position="148"/>
        <end position="165"/>
    </location>
</feature>
<dbReference type="RefSeq" id="WP_107775388.1">
    <property type="nucleotide sequence ID" value="NZ_CP019582.1"/>
</dbReference>
<dbReference type="PANTHER" id="PTHR24221:SF654">
    <property type="entry name" value="ATP-BINDING CASSETTE SUB-FAMILY B MEMBER 6"/>
    <property type="match status" value="1"/>
</dbReference>
<dbReference type="GO" id="GO:0034040">
    <property type="term" value="F:ATPase-coupled lipid transmembrane transporter activity"/>
    <property type="evidence" value="ECO:0007669"/>
    <property type="project" value="TreeGrafter"/>
</dbReference>
<dbReference type="EMBL" id="CP019582">
    <property type="protein sequence ID" value="AZK92436.1"/>
    <property type="molecule type" value="Genomic_DNA"/>
</dbReference>
<dbReference type="Proteomes" id="UP000267945">
    <property type="component" value="Plasmid pCBTLH5_1"/>
</dbReference>
<dbReference type="EMBL" id="WCGB01000037">
    <property type="protein sequence ID" value="NRN92028.1"/>
    <property type="molecule type" value="Genomic_DNA"/>
</dbReference>
<feature type="transmembrane region" description="Helical" evidence="8">
    <location>
        <begin position="52"/>
        <end position="73"/>
    </location>
</feature>
<geneLocation type="plasmid" evidence="13">
    <name>pcbtlh5_1</name>
</geneLocation>
<evidence type="ECO:0000313" key="12">
    <source>
        <dbReference type="EMBL" id="NRN92028.1"/>
    </source>
</evidence>
<dbReference type="PROSITE" id="PS50893">
    <property type="entry name" value="ABC_TRANSPORTER_2"/>
    <property type="match status" value="1"/>
</dbReference>
<keyword evidence="3" id="KW-0547">Nucleotide-binding</keyword>
<dbReference type="GO" id="GO:0005886">
    <property type="term" value="C:plasma membrane"/>
    <property type="evidence" value="ECO:0007669"/>
    <property type="project" value="UniProtKB-SubCell"/>
</dbReference>
<keyword evidence="2 8" id="KW-0812">Transmembrane</keyword>
<protein>
    <submittedName>
        <fullName evidence="11">Lipid A export ATP-binding/permease protein MsbA</fullName>
        <ecNumber evidence="11">3.6.3.-</ecNumber>
    </submittedName>
</protein>
<dbReference type="PROSITE" id="PS50929">
    <property type="entry name" value="ABC_TM1F"/>
    <property type="match status" value="1"/>
</dbReference>
<keyword evidence="11" id="KW-0378">Hydrolase</keyword>
<dbReference type="GO" id="GO:0005524">
    <property type="term" value="F:ATP binding"/>
    <property type="evidence" value="ECO:0007669"/>
    <property type="project" value="UniProtKB-KW"/>
</dbReference>
<comment type="subcellular location">
    <subcellularLocation>
        <location evidence="1">Cell membrane</location>
        <topology evidence="1">Multi-pass membrane protein</topology>
    </subcellularLocation>
</comment>
<evidence type="ECO:0000256" key="8">
    <source>
        <dbReference type="SAM" id="Phobius"/>
    </source>
</evidence>
<dbReference type="Gene3D" id="1.20.1560.10">
    <property type="entry name" value="ABC transporter type 1, transmembrane domain"/>
    <property type="match status" value="1"/>
</dbReference>
<evidence type="ECO:0000256" key="1">
    <source>
        <dbReference type="ARBA" id="ARBA00004651"/>
    </source>
</evidence>
<keyword evidence="11" id="KW-0614">Plasmid</keyword>
<feature type="coiled-coil region" evidence="7">
    <location>
        <begin position="207"/>
        <end position="234"/>
    </location>
</feature>
<dbReference type="SUPFAM" id="SSF90123">
    <property type="entry name" value="ABC transporter transmembrane region"/>
    <property type="match status" value="1"/>
</dbReference>
<evidence type="ECO:0000313" key="13">
    <source>
        <dbReference type="Proteomes" id="UP000267945"/>
    </source>
</evidence>
<dbReference type="PANTHER" id="PTHR24221">
    <property type="entry name" value="ATP-BINDING CASSETTE SUB-FAMILY B"/>
    <property type="match status" value="1"/>
</dbReference>